<evidence type="ECO:0000313" key="1">
    <source>
        <dbReference type="EMBL" id="MDI1487310.1"/>
    </source>
</evidence>
<proteinExistence type="predicted"/>
<evidence type="ECO:0008006" key="3">
    <source>
        <dbReference type="Google" id="ProtNLM"/>
    </source>
</evidence>
<evidence type="ECO:0000313" key="2">
    <source>
        <dbReference type="Proteomes" id="UP001161017"/>
    </source>
</evidence>
<organism evidence="1 2">
    <name type="scientific">Ramalina farinacea</name>
    <dbReference type="NCBI Taxonomy" id="258253"/>
    <lineage>
        <taxon>Eukaryota</taxon>
        <taxon>Fungi</taxon>
        <taxon>Dikarya</taxon>
        <taxon>Ascomycota</taxon>
        <taxon>Pezizomycotina</taxon>
        <taxon>Lecanoromycetes</taxon>
        <taxon>OSLEUM clade</taxon>
        <taxon>Lecanoromycetidae</taxon>
        <taxon>Lecanorales</taxon>
        <taxon>Lecanorineae</taxon>
        <taxon>Ramalinaceae</taxon>
        <taxon>Ramalina</taxon>
    </lineage>
</organism>
<dbReference type="Proteomes" id="UP001161017">
    <property type="component" value="Unassembled WGS sequence"/>
</dbReference>
<accession>A0AA43QN45</accession>
<comment type="caution">
    <text evidence="1">The sequence shown here is derived from an EMBL/GenBank/DDBJ whole genome shotgun (WGS) entry which is preliminary data.</text>
</comment>
<dbReference type="EMBL" id="JAPUFD010000005">
    <property type="protein sequence ID" value="MDI1487310.1"/>
    <property type="molecule type" value="Genomic_DNA"/>
</dbReference>
<dbReference type="AlphaFoldDB" id="A0AA43QN45"/>
<gene>
    <name evidence="1" type="ORF">OHK93_006579</name>
</gene>
<protein>
    <recommendedName>
        <fullName evidence="3">Found in mitochondrial proteome protein 51</fullName>
    </recommendedName>
</protein>
<reference evidence="1" key="1">
    <citation type="journal article" date="2023" name="Genome Biol. Evol.">
        <title>First Whole Genome Sequence and Flow Cytometry Genome Size Data for the Lichen-Forming Fungus Ramalina farinacea (Ascomycota).</title>
        <authorList>
            <person name="Llewellyn T."/>
            <person name="Mian S."/>
            <person name="Hill R."/>
            <person name="Leitch I.J."/>
            <person name="Gaya E."/>
        </authorList>
    </citation>
    <scope>NUCLEOTIDE SEQUENCE</scope>
    <source>
        <strain evidence="1">LIQ254RAFAR</strain>
    </source>
</reference>
<sequence length="126" mass="14031">MGFSSSFISGFTLTSTIIYLSLLHHQRSRSHQASILHASSQRLETLINPQLTSNLATMHDENYSGGLREGIHDYRLVERGYMERFKDGWNRELGAGMQRVLGSNFGSVGRAVEERVEGWATGGKTA</sequence>
<keyword evidence="2" id="KW-1185">Reference proteome</keyword>
<name>A0AA43QN45_9LECA</name>